<dbReference type="InterPro" id="IPR000914">
    <property type="entry name" value="SBP_5_dom"/>
</dbReference>
<accession>A0A381VZS8</accession>
<feature type="non-terminal residue" evidence="3">
    <location>
        <position position="383"/>
    </location>
</feature>
<evidence type="ECO:0000313" key="3">
    <source>
        <dbReference type="EMBL" id="SVA45796.1"/>
    </source>
</evidence>
<protein>
    <recommendedName>
        <fullName evidence="2">Solute-binding protein family 5 domain-containing protein</fullName>
    </recommendedName>
</protein>
<feature type="domain" description="Solute-binding protein family 5" evidence="2">
    <location>
        <begin position="106"/>
        <end position="349"/>
    </location>
</feature>
<dbReference type="EMBL" id="UINC01010279">
    <property type="protein sequence ID" value="SVA45796.1"/>
    <property type="molecule type" value="Genomic_DNA"/>
</dbReference>
<reference evidence="3" key="1">
    <citation type="submission" date="2018-05" db="EMBL/GenBank/DDBJ databases">
        <authorList>
            <person name="Lanie J.A."/>
            <person name="Ng W.-L."/>
            <person name="Kazmierczak K.M."/>
            <person name="Andrzejewski T.M."/>
            <person name="Davidsen T.M."/>
            <person name="Wayne K.J."/>
            <person name="Tettelin H."/>
            <person name="Glass J.I."/>
            <person name="Rusch D."/>
            <person name="Podicherti R."/>
            <person name="Tsui H.-C.T."/>
            <person name="Winkler M.E."/>
        </authorList>
    </citation>
    <scope>NUCLEOTIDE SEQUENCE</scope>
</reference>
<dbReference type="GO" id="GO:1904680">
    <property type="term" value="F:peptide transmembrane transporter activity"/>
    <property type="evidence" value="ECO:0007669"/>
    <property type="project" value="TreeGrafter"/>
</dbReference>
<dbReference type="SUPFAM" id="SSF53850">
    <property type="entry name" value="Periplasmic binding protein-like II"/>
    <property type="match status" value="1"/>
</dbReference>
<sequence length="383" mass="44340">MRRLTLLYAVCLIAGSALASEIEYRHGYAFLSTPKYPADFEHFDYVNPDAPKGGRMRIPAMGSWDNFNPLSVPGGQMVAGLSVEAPHWNLLHDALVSQAADEPSTIYGRLAEGIAVANDGSWIAFKLRKNARWHDGKPITIDDVYFSYTIFTTVASPTVATPLEPIESFELIGPWEIRFNIRESDRGDPLLPLRIGSKPILAKHYWESRDVTKTTVEPPVGSGPYRIKDFRIGRSIRWERVDNYWGKDLSVMRGRFNFDELKWDYFRDDQVQTEALKGDVIDVHEENLPRLWETAYQFPPSEAGAFRKQWLPVEKPWGLWWPIFWNLDQPRFQDVRVREALWLVSDFPYLNWVNYDFYHTAESFFHGSELASRGLPDERELQY</sequence>
<name>A0A381VZS8_9ZZZZ</name>
<organism evidence="3">
    <name type="scientific">marine metagenome</name>
    <dbReference type="NCBI Taxonomy" id="408172"/>
    <lineage>
        <taxon>unclassified sequences</taxon>
        <taxon>metagenomes</taxon>
        <taxon>ecological metagenomes</taxon>
    </lineage>
</organism>
<dbReference type="Pfam" id="PF00496">
    <property type="entry name" value="SBP_bac_5"/>
    <property type="match status" value="1"/>
</dbReference>
<gene>
    <name evidence="3" type="ORF">METZ01_LOCUS98650</name>
</gene>
<keyword evidence="1" id="KW-0732">Signal</keyword>
<evidence type="ECO:0000259" key="2">
    <source>
        <dbReference type="Pfam" id="PF00496"/>
    </source>
</evidence>
<dbReference type="PANTHER" id="PTHR30290:SF64">
    <property type="entry name" value="ABC TRANSPORTER PERIPLASMIC BINDING PROTEIN"/>
    <property type="match status" value="1"/>
</dbReference>
<dbReference type="InterPro" id="IPR039424">
    <property type="entry name" value="SBP_5"/>
</dbReference>
<dbReference type="GO" id="GO:0042884">
    <property type="term" value="P:microcin transport"/>
    <property type="evidence" value="ECO:0007669"/>
    <property type="project" value="TreeGrafter"/>
</dbReference>
<dbReference type="Gene3D" id="3.40.190.10">
    <property type="entry name" value="Periplasmic binding protein-like II"/>
    <property type="match status" value="1"/>
</dbReference>
<dbReference type="GO" id="GO:0030288">
    <property type="term" value="C:outer membrane-bounded periplasmic space"/>
    <property type="evidence" value="ECO:0007669"/>
    <property type="project" value="TreeGrafter"/>
</dbReference>
<proteinExistence type="predicted"/>
<dbReference type="AlphaFoldDB" id="A0A381VZS8"/>
<evidence type="ECO:0000256" key="1">
    <source>
        <dbReference type="ARBA" id="ARBA00022729"/>
    </source>
</evidence>
<dbReference type="PANTHER" id="PTHR30290">
    <property type="entry name" value="PERIPLASMIC BINDING COMPONENT OF ABC TRANSPORTER"/>
    <property type="match status" value="1"/>
</dbReference>
<dbReference type="GO" id="GO:0015833">
    <property type="term" value="P:peptide transport"/>
    <property type="evidence" value="ECO:0007669"/>
    <property type="project" value="TreeGrafter"/>
</dbReference>